<dbReference type="Gene3D" id="3.40.50.12780">
    <property type="entry name" value="N-terminal domain of ligase-like"/>
    <property type="match status" value="1"/>
</dbReference>
<dbReference type="InterPro" id="IPR013785">
    <property type="entry name" value="Aldolase_TIM"/>
</dbReference>
<dbReference type="HAMAP" id="MF_00134_B">
    <property type="entry name" value="IGPS_B"/>
    <property type="match status" value="1"/>
</dbReference>
<dbReference type="GO" id="GO:0004425">
    <property type="term" value="F:indole-3-glycerol-phosphate synthase activity"/>
    <property type="evidence" value="ECO:0007669"/>
    <property type="project" value="UniProtKB-EC"/>
</dbReference>
<dbReference type="CDD" id="cd17639">
    <property type="entry name" value="LC_FACS_euk1"/>
    <property type="match status" value="1"/>
</dbReference>
<organism evidence="13 14">
    <name type="scientific">Cannabis sativa</name>
    <name type="common">Hemp</name>
    <name type="synonym">Marijuana</name>
    <dbReference type="NCBI Taxonomy" id="3483"/>
    <lineage>
        <taxon>Eukaryota</taxon>
        <taxon>Viridiplantae</taxon>
        <taxon>Streptophyta</taxon>
        <taxon>Embryophyta</taxon>
        <taxon>Tracheophyta</taxon>
        <taxon>Spermatophyta</taxon>
        <taxon>Magnoliopsida</taxon>
        <taxon>eudicotyledons</taxon>
        <taxon>Gunneridae</taxon>
        <taxon>Pentapetalae</taxon>
        <taxon>rosids</taxon>
        <taxon>fabids</taxon>
        <taxon>Rosales</taxon>
        <taxon>Cannabaceae</taxon>
        <taxon>Cannabis</taxon>
    </lineage>
</organism>
<evidence type="ECO:0000256" key="5">
    <source>
        <dbReference type="ARBA" id="ARBA00022605"/>
    </source>
</evidence>
<dbReference type="PROSITE" id="PS00455">
    <property type="entry name" value="AMP_BINDING"/>
    <property type="match status" value="1"/>
</dbReference>
<comment type="pathway">
    <text evidence="3">Amino-acid biosynthesis; L-tryptophan biosynthesis; L-tryptophan from chorismate: step 4/5.</text>
</comment>
<dbReference type="GO" id="GO:0016020">
    <property type="term" value="C:membrane"/>
    <property type="evidence" value="ECO:0007669"/>
    <property type="project" value="TreeGrafter"/>
</dbReference>
<comment type="subcellular location">
    <subcellularLocation>
        <location evidence="2">Cytoplasm</location>
    </subcellularLocation>
</comment>
<dbReference type="PROSITE" id="PS50003">
    <property type="entry name" value="PH_DOMAIN"/>
    <property type="match status" value="1"/>
</dbReference>
<dbReference type="GO" id="GO:0000162">
    <property type="term" value="P:L-tryptophan biosynthetic process"/>
    <property type="evidence" value="ECO:0007669"/>
    <property type="project" value="UniProtKB-UniPathway"/>
</dbReference>
<evidence type="ECO:0000256" key="6">
    <source>
        <dbReference type="ARBA" id="ARBA00022822"/>
    </source>
</evidence>
<evidence type="ECO:0000259" key="12">
    <source>
        <dbReference type="PROSITE" id="PS50280"/>
    </source>
</evidence>
<feature type="domain" description="SET" evidence="12">
    <location>
        <begin position="966"/>
        <end position="1182"/>
    </location>
</feature>
<feature type="region of interest" description="Disordered" evidence="9">
    <location>
        <begin position="1400"/>
        <end position="1425"/>
    </location>
</feature>
<dbReference type="SUPFAM" id="SSF56801">
    <property type="entry name" value="Acetyl-CoA synthetase-like"/>
    <property type="match status" value="1"/>
</dbReference>
<dbReference type="GO" id="GO:0005783">
    <property type="term" value="C:endoplasmic reticulum"/>
    <property type="evidence" value="ECO:0007669"/>
    <property type="project" value="TreeGrafter"/>
</dbReference>
<evidence type="ECO:0000259" key="11">
    <source>
        <dbReference type="PROSITE" id="PS50003"/>
    </source>
</evidence>
<evidence type="ECO:0000256" key="7">
    <source>
        <dbReference type="ARBA" id="ARBA00023141"/>
    </source>
</evidence>
<keyword evidence="7" id="KW-0057">Aromatic amino acid biosynthesis</keyword>
<dbReference type="CDD" id="cd19179">
    <property type="entry name" value="SET_RBCMT"/>
    <property type="match status" value="1"/>
</dbReference>
<dbReference type="NCBIfam" id="NF001377">
    <property type="entry name" value="PRK00278.2-4"/>
    <property type="match status" value="1"/>
</dbReference>
<name>A0A7J6DST9_CANSA</name>
<dbReference type="Pfam" id="PF09273">
    <property type="entry name" value="Rubis-subs-bind"/>
    <property type="match status" value="1"/>
</dbReference>
<keyword evidence="6" id="KW-0822">Tryptophan biosynthesis</keyword>
<dbReference type="InterPro" id="IPR020845">
    <property type="entry name" value="AMP-binding_CS"/>
</dbReference>
<sequence length="1751" mass="194287">MDFKSRESERKVWLKAIGSLMSWVFEIIADCFVLISRSMLKRDFSFGQTYSPTILERICSQFYKDSEMGDSKGCFLEYFHSGDYSSLWKSHGAYGIVGAVVVGILIPVIISSFFIGKKKGKLRGVPVDVGGDSAYTVRNSRVTELIEVPWEGATTMAHLFEQSCKRNSRNQFLGTRKFIERDFVAASDGRKFEKLHFGEYEWQTYGEAFDRACNFASGLIKLGHNVDTRAALFSETRAEWLIAFQGCFRQNITVVTIYATLGEDALIHALNETSTSTLICDSKQLKKLSAISTSLKTIQNVIYFEDGTSKETGDFESMSGWTVMSFTEVERLGKASPIPPSLPSKNEVAVVMYTSGSTGLPKGVMITHGNIVATAAAVITVIPELNSKDVYLAYLPLAHVFELAAESVMVATGCRIGYGSPLTLTDTSNKVKKGTKGDASALKPTLMAAVPAILDRVRDGVLKKVDGTGGLAKTLFTFAYARRLAAVEGSWFGAWGLEKMLWDLIIFKKIRSVLGGDIRFMLCGGAPLSGDSQRFINICMGAPIGQGYGLTETFAGAAFSEADDTTVGRVGPPLPCCYIKLVSWEEGGYKTSDKPMPRGEIIIGGHSVTAGYFKNEEKTNEVYEIDERGIRWFYSGDIGRFHPDGCLEIIDRKKDIVKLQHGEYISLGKVESALLSSNYVESIMLHADPFHSNCVALVVPARKSLEDWAQNAGIKYEDFSELCEKAEAVSEVQQSLAKVAKAAKLDKFELPAKIKLLPDPWTPESGLVTAALKIKREQLKAKQGIAEHEVLALRRHSKNEKGLGFSRTTFYLSEAAACCKPRAINPLCLFSKPSPSFKPGSSLFSPFKFLVSGRLLNVKDENLEKLQEMRLALANMAKKTEDFSMAEASRVLQTALVSNFNSFQRTHFSQLNPVSFRRNPVHCSVSTSENTKTTVTQTIPWGCEMDSSENASALQKWLSQSGLPPQKMAIEKVNVGERGLVALKNIRKGEKLLFVPPTLVISAESEWSIAEAGKVLKQNSVPDWPFLATYLISEASIMESSRWSNYISALPRQPYSLLYWTREELDRYLEASQIRERAIERITNVVGTYNDLRLRIFSKYPDLFPEEVFNLDTFKWSFGILFSRLVRLPSMGDKFALVPWADMMNHSCQVETFLDYDKSSQGVVFTTDRPYQPGEQVFISYGKKSNGELLLSYGFVPKEGTNPGDSVELSVSLSKSDECYKQKLEALRKHGLQASQCYPIRVTGWPLELMAYAYLAVSPPSMSGQFEEMAAAASNKINTNKELRYPDIEEEALQFILDSCESSISKYNKFLQQSGSLDLDVTSPKQLNRRLFLKQLAVDLCTSERRILFRAQYAVPPVSRMPKFSCLRSTSSSSLDLRRGGNSFSFGSSSISSSSSSFSIRAQEMDSKDGSATVTPVSESEPEPDPVKITEWEVGMFRDEVAKSQGIRIRRRPPTGPPLHYVGPFEFRLQNEGNTPRNILEEIIWNKDVEVAQLKERKPLGSLKKALDNVAPPRDFVGALKEAYSRTGLPGLIAEVKKASPSRGVIKENFDPVEIAQAYEKGGAACLSVLADRKYFQGSYENIEAIRNAGVKCPLLCKEFIIEAWQIYYARSKGADAILLIAAVLPDLDIKYMVKICKMLGLATLVEVHDEREMDRVLGIEGIELIGINNRNLETFEVDTSVTKRLLEGKRGELIRERDIIVVGESGLFTPEDIAYVQAAGVKAVLVGESIVKQDDPGKGIAQLFGQDISI</sequence>
<dbReference type="SMART" id="SM00317">
    <property type="entry name" value="SET"/>
    <property type="match status" value="1"/>
</dbReference>
<reference evidence="13 14" key="1">
    <citation type="journal article" date="2020" name="bioRxiv">
        <title>Sequence and annotation of 42 cannabis genomes reveals extensive copy number variation in cannabinoid synthesis and pathogen resistance genes.</title>
        <authorList>
            <person name="Mckernan K.J."/>
            <person name="Helbert Y."/>
            <person name="Kane L.T."/>
            <person name="Ebling H."/>
            <person name="Zhang L."/>
            <person name="Liu B."/>
            <person name="Eaton Z."/>
            <person name="Mclaughlin S."/>
            <person name="Kingan S."/>
            <person name="Baybayan P."/>
            <person name="Concepcion G."/>
            <person name="Jordan M."/>
            <person name="Riva A."/>
            <person name="Barbazuk W."/>
            <person name="Harkins T."/>
        </authorList>
    </citation>
    <scope>NUCLEOTIDE SEQUENCE [LARGE SCALE GENOMIC DNA]</scope>
    <source>
        <strain evidence="14">cv. Jamaican Lion 4</strain>
        <tissue evidence="13">Leaf</tissue>
    </source>
</reference>
<keyword evidence="10" id="KW-0472">Membrane</keyword>
<dbReference type="InterPro" id="IPR046341">
    <property type="entry name" value="SET_dom_sf"/>
</dbReference>
<evidence type="ECO:0000256" key="1">
    <source>
        <dbReference type="ARBA" id="ARBA00001633"/>
    </source>
</evidence>
<proteinExistence type="inferred from homology"/>
<dbReference type="PROSITE" id="PS00614">
    <property type="entry name" value="IGPS"/>
    <property type="match status" value="1"/>
</dbReference>
<dbReference type="InterPro" id="IPR001214">
    <property type="entry name" value="SET_dom"/>
</dbReference>
<dbReference type="NCBIfam" id="NF001372">
    <property type="entry name" value="PRK00278.1-4"/>
    <property type="match status" value="1"/>
</dbReference>
<dbReference type="Pfam" id="PF00501">
    <property type="entry name" value="AMP-binding"/>
    <property type="match status" value="1"/>
</dbReference>
<feature type="transmembrane region" description="Helical" evidence="10">
    <location>
        <begin position="93"/>
        <end position="115"/>
    </location>
</feature>
<dbReference type="UniPathway" id="UPA00035">
    <property type="reaction ID" value="UER00043"/>
</dbReference>
<dbReference type="FunFam" id="3.20.20.70:FF:000146">
    <property type="entry name" value="Indole-3-glycerol phosphate synthase chloroplastic"/>
    <property type="match status" value="1"/>
</dbReference>
<feature type="domain" description="PH" evidence="11">
    <location>
        <begin position="1"/>
        <end position="22"/>
    </location>
</feature>
<keyword evidence="10" id="KW-1133">Transmembrane helix</keyword>
<dbReference type="PROSITE" id="PS50280">
    <property type="entry name" value="SET"/>
    <property type="match status" value="1"/>
</dbReference>
<dbReference type="InterPro" id="IPR001468">
    <property type="entry name" value="Indole-3-GlycerolPSynthase_CS"/>
</dbReference>
<keyword evidence="8" id="KW-0456">Lyase</keyword>
<dbReference type="FunFam" id="3.90.1410.10:FF:000006">
    <property type="entry name" value="Ribulose-1,5 bisphosphate carboxylase/oxygenase large subunit N-methyltransferase, chloroplastic"/>
    <property type="match status" value="1"/>
</dbReference>
<dbReference type="Gene3D" id="3.90.1410.10">
    <property type="entry name" value="set domain protein methyltransferase, domain 1"/>
    <property type="match status" value="1"/>
</dbReference>
<evidence type="ECO:0000256" key="9">
    <source>
        <dbReference type="SAM" id="MobiDB-lite"/>
    </source>
</evidence>
<dbReference type="PANTHER" id="PTHR43272">
    <property type="entry name" value="LONG-CHAIN-FATTY-ACID--COA LIGASE"/>
    <property type="match status" value="1"/>
</dbReference>
<keyword evidence="5" id="KW-0028">Amino-acid biosynthesis</keyword>
<dbReference type="InterPro" id="IPR044431">
    <property type="entry name" value="SET_RBCMT"/>
</dbReference>
<dbReference type="Gene3D" id="3.90.1420.10">
    <property type="entry name" value="Rubisco LSMT, substrate-binding domain"/>
    <property type="match status" value="1"/>
</dbReference>
<gene>
    <name evidence="13" type="ORF">G4B88_020394</name>
</gene>
<dbReference type="Proteomes" id="UP000583929">
    <property type="component" value="Unassembled WGS sequence"/>
</dbReference>
<dbReference type="EC" id="4.1.1.48" evidence="4"/>
<dbReference type="Pfam" id="PF00856">
    <property type="entry name" value="SET"/>
    <property type="match status" value="1"/>
</dbReference>
<dbReference type="InterPro" id="IPR013798">
    <property type="entry name" value="Indole-3-glycerol_P_synth_dom"/>
</dbReference>
<dbReference type="InterPro" id="IPR011060">
    <property type="entry name" value="RibuloseP-bd_barrel"/>
</dbReference>
<comment type="caution">
    <text evidence="13">The sequence shown here is derived from an EMBL/GenBank/DDBJ whole genome shotgun (WGS) entry which is preliminary data.</text>
</comment>
<evidence type="ECO:0000256" key="4">
    <source>
        <dbReference type="ARBA" id="ARBA00012362"/>
    </source>
</evidence>
<accession>A0A7J6DST9</accession>
<dbReference type="InterPro" id="IPR001849">
    <property type="entry name" value="PH_domain"/>
</dbReference>
<dbReference type="CDD" id="cd00331">
    <property type="entry name" value="IGPS"/>
    <property type="match status" value="1"/>
</dbReference>
<evidence type="ECO:0000256" key="10">
    <source>
        <dbReference type="SAM" id="Phobius"/>
    </source>
</evidence>
<dbReference type="SUPFAM" id="SSF82199">
    <property type="entry name" value="SET domain"/>
    <property type="match status" value="1"/>
</dbReference>
<dbReference type="EMBL" id="JAATIQ010000651">
    <property type="protein sequence ID" value="KAF4349155.1"/>
    <property type="molecule type" value="Genomic_DNA"/>
</dbReference>
<evidence type="ECO:0000256" key="8">
    <source>
        <dbReference type="ARBA" id="ARBA00023239"/>
    </source>
</evidence>
<evidence type="ECO:0000313" key="13">
    <source>
        <dbReference type="EMBL" id="KAF4349155.1"/>
    </source>
</evidence>
<evidence type="ECO:0000313" key="14">
    <source>
        <dbReference type="Proteomes" id="UP000583929"/>
    </source>
</evidence>
<dbReference type="InterPro" id="IPR042099">
    <property type="entry name" value="ANL_N_sf"/>
</dbReference>
<keyword evidence="10" id="KW-0812">Transmembrane</keyword>
<dbReference type="FunFam" id="3.90.1420.10:FF:000005">
    <property type="entry name" value="Rubisco methyltransferase family protein"/>
    <property type="match status" value="1"/>
</dbReference>
<protein>
    <recommendedName>
        <fullName evidence="4">indole-3-glycerol-phosphate synthase</fullName>
        <ecNumber evidence="4">4.1.1.48</ecNumber>
    </recommendedName>
</protein>
<dbReference type="SUPFAM" id="SSF81822">
    <property type="entry name" value="RuBisCo LSMT C-terminal, substrate-binding domain"/>
    <property type="match status" value="1"/>
</dbReference>
<keyword evidence="14" id="KW-1185">Reference proteome</keyword>
<evidence type="ECO:0000256" key="3">
    <source>
        <dbReference type="ARBA" id="ARBA00004696"/>
    </source>
</evidence>
<dbReference type="PANTHER" id="PTHR43272:SF92">
    <property type="entry name" value="LONG CHAIN ACYL-COA SYNTHETASE 8"/>
    <property type="match status" value="1"/>
</dbReference>
<comment type="catalytic activity">
    <reaction evidence="1">
        <text>1-(2-carboxyphenylamino)-1-deoxy-D-ribulose 5-phosphate + H(+) = (1S,2R)-1-C-(indol-3-yl)glycerol 3-phosphate + CO2 + H2O</text>
        <dbReference type="Rhea" id="RHEA:23476"/>
        <dbReference type="ChEBI" id="CHEBI:15377"/>
        <dbReference type="ChEBI" id="CHEBI:15378"/>
        <dbReference type="ChEBI" id="CHEBI:16526"/>
        <dbReference type="ChEBI" id="CHEBI:58613"/>
        <dbReference type="ChEBI" id="CHEBI:58866"/>
        <dbReference type="EC" id="4.1.1.48"/>
    </reaction>
</comment>
<dbReference type="SUPFAM" id="SSF51366">
    <property type="entry name" value="Ribulose-phoshate binding barrel"/>
    <property type="match status" value="1"/>
</dbReference>
<dbReference type="InterPro" id="IPR015353">
    <property type="entry name" value="Rubisco_LSMT_subst-bd"/>
</dbReference>
<dbReference type="GO" id="GO:0004467">
    <property type="term" value="F:long-chain fatty acid-CoA ligase activity"/>
    <property type="evidence" value="ECO:0007669"/>
    <property type="project" value="TreeGrafter"/>
</dbReference>
<dbReference type="InterPro" id="IPR036464">
    <property type="entry name" value="Rubisco_LSMT_subst-bd_sf"/>
</dbReference>
<dbReference type="Gene3D" id="3.20.20.70">
    <property type="entry name" value="Aldolase class I"/>
    <property type="match status" value="1"/>
</dbReference>
<dbReference type="GO" id="GO:0016279">
    <property type="term" value="F:protein-lysine N-methyltransferase activity"/>
    <property type="evidence" value="ECO:0007669"/>
    <property type="project" value="InterPro"/>
</dbReference>
<evidence type="ECO:0000256" key="2">
    <source>
        <dbReference type="ARBA" id="ARBA00004496"/>
    </source>
</evidence>
<dbReference type="InterPro" id="IPR000873">
    <property type="entry name" value="AMP-dep_synth/lig_dom"/>
</dbReference>
<dbReference type="Pfam" id="PF00218">
    <property type="entry name" value="IGPS"/>
    <property type="match status" value="1"/>
</dbReference>